<keyword evidence="2" id="KW-1185">Reference proteome</keyword>
<gene>
    <name evidence="1" type="ORF">NM688_g4577</name>
</gene>
<evidence type="ECO:0000313" key="2">
    <source>
        <dbReference type="Proteomes" id="UP001148662"/>
    </source>
</evidence>
<proteinExistence type="predicted"/>
<organism evidence="1 2">
    <name type="scientific">Phlebia brevispora</name>
    <dbReference type="NCBI Taxonomy" id="194682"/>
    <lineage>
        <taxon>Eukaryota</taxon>
        <taxon>Fungi</taxon>
        <taxon>Dikarya</taxon>
        <taxon>Basidiomycota</taxon>
        <taxon>Agaricomycotina</taxon>
        <taxon>Agaricomycetes</taxon>
        <taxon>Polyporales</taxon>
        <taxon>Meruliaceae</taxon>
        <taxon>Phlebia</taxon>
    </lineage>
</organism>
<dbReference type="EMBL" id="JANHOG010000770">
    <property type="protein sequence ID" value="KAJ3551660.1"/>
    <property type="molecule type" value="Genomic_DNA"/>
</dbReference>
<protein>
    <submittedName>
        <fullName evidence="1">Uncharacterized protein</fullName>
    </submittedName>
</protein>
<comment type="caution">
    <text evidence="1">The sequence shown here is derived from an EMBL/GenBank/DDBJ whole genome shotgun (WGS) entry which is preliminary data.</text>
</comment>
<sequence>MHLPWMMEYRRAERKQRAETADAASRLTKATQLPQVHNVQYKKATKAQGSGLRRIADLERSFEELEAAAADSTAETAAPRQQTATAIDEEAQERDAVRHDELIVRAELAAYTTAGLLDSGSEDTDSLDLLEYWRSNEKTYPILFRIAMDVLPVQASAVACERIFSSSKETDTLRRRRLTPVMMEVLQMLKQSYLRQALHIPRDWLTTEEELLEEEKAREEAAAAEDMHTMLMEGNLASHADTLVNEQPISFDADESTSAEWDFTLPGQSTGAEFVEF</sequence>
<accession>A0ACC1T293</accession>
<evidence type="ECO:0000313" key="1">
    <source>
        <dbReference type="EMBL" id="KAJ3551660.1"/>
    </source>
</evidence>
<reference evidence="1" key="1">
    <citation type="submission" date="2022-07" db="EMBL/GenBank/DDBJ databases">
        <title>Genome Sequence of Phlebia brevispora.</title>
        <authorList>
            <person name="Buettner E."/>
        </authorList>
    </citation>
    <scope>NUCLEOTIDE SEQUENCE</scope>
    <source>
        <strain evidence="1">MPL23</strain>
    </source>
</reference>
<dbReference type="Proteomes" id="UP001148662">
    <property type="component" value="Unassembled WGS sequence"/>
</dbReference>
<name>A0ACC1T293_9APHY</name>